<reference evidence="5" key="1">
    <citation type="journal article" date="2015" name="Genome Announc.">
        <title>Genome sequence of the AIDS-associated pathogen Penicillium marneffei (ATCC18224) and its near taxonomic relative Talaromyces stipitatus (ATCC10500).</title>
        <authorList>
            <person name="Nierman W.C."/>
            <person name="Fedorova-Abrams N.D."/>
            <person name="Andrianopoulos A."/>
        </authorList>
    </citation>
    <scope>NUCLEOTIDE SEQUENCE [LARGE SCALE GENOMIC DNA]</scope>
    <source>
        <strain evidence="5">ATCC 10500 / CBS 375.48 / QM 6759 / NRRL 1006</strain>
    </source>
</reference>
<sequence length="366" mass="41377">MNGRMIPGFYFDTEKKKYYRIQANHVAPAGSQYSREAVKKRKLDNQQRHRQDAIDRRVRRERVKTSRCRDYAATGLSYEVGSTPLPAFVRKSHYGRAYVSQLQRQCICNLSYMNVVDFVRHGPSGALVAGACMPGFTKMTLCPLLSESTSADTWAYDADKNVSNSLVNYESFVDNEYSYHQCRCAIPGFFCKTPHNMDCEHSFTNMHHRGTHYGGGMADAVARIWLLPDLNSQSWKDRWQCMPVAATSLYDITLWCSAARPHDPSEPIFAVGTSDGLQTTRVNATGGMNTYTVLERQSKDILAVEWLSQTIIASGFRDSLLFLSDLRSNDSVQRIKHPGMIGQIKKVDDYRLVVAGNRSVKFIPLP</sequence>
<evidence type="ECO:0000256" key="3">
    <source>
        <dbReference type="SAM" id="MobiDB-lite"/>
    </source>
</evidence>
<protein>
    <submittedName>
        <fullName evidence="4">Uncharacterized protein</fullName>
    </submittedName>
</protein>
<evidence type="ECO:0000256" key="1">
    <source>
        <dbReference type="ARBA" id="ARBA00022574"/>
    </source>
</evidence>
<dbReference type="OrthoDB" id="128867at2759"/>
<feature type="region of interest" description="Disordered" evidence="3">
    <location>
        <begin position="30"/>
        <end position="60"/>
    </location>
</feature>
<dbReference type="eggNOG" id="KOG2695">
    <property type="taxonomic scope" value="Eukaryota"/>
</dbReference>
<gene>
    <name evidence="4" type="ORF">TSTA_045920</name>
</gene>
<dbReference type="PhylomeDB" id="B8MIP4"/>
<dbReference type="Proteomes" id="UP000001745">
    <property type="component" value="Unassembled WGS sequence"/>
</dbReference>
<name>B8MIP4_TALSN</name>
<dbReference type="GeneID" id="8107579"/>
<dbReference type="InterPro" id="IPR015943">
    <property type="entry name" value="WD40/YVTN_repeat-like_dom_sf"/>
</dbReference>
<dbReference type="InterPro" id="IPR052254">
    <property type="entry name" value="CUL4-DDB1_E3_ligase_receptor"/>
</dbReference>
<feature type="compositionally biased region" description="Basic and acidic residues" evidence="3">
    <location>
        <begin position="43"/>
        <end position="60"/>
    </location>
</feature>
<evidence type="ECO:0000313" key="4">
    <source>
        <dbReference type="EMBL" id="EED15136.1"/>
    </source>
</evidence>
<dbReference type="InterPro" id="IPR036322">
    <property type="entry name" value="WD40_repeat_dom_sf"/>
</dbReference>
<dbReference type="VEuPathDB" id="FungiDB:TSTA_045920"/>
<evidence type="ECO:0000256" key="2">
    <source>
        <dbReference type="ARBA" id="ARBA00022737"/>
    </source>
</evidence>
<keyword evidence="5" id="KW-1185">Reference proteome</keyword>
<dbReference type="RefSeq" id="XP_002485089.1">
    <property type="nucleotide sequence ID" value="XM_002485044.1"/>
</dbReference>
<dbReference type="AlphaFoldDB" id="B8MIP4"/>
<keyword evidence="1" id="KW-0853">WD repeat</keyword>
<dbReference type="OMA" id="SCWNGGI"/>
<dbReference type="PANTHER" id="PTHR44472">
    <property type="entry name" value="DDB1- AND CUL4-ASSOCIATED FACTOR 4-RELATED"/>
    <property type="match status" value="1"/>
</dbReference>
<keyword evidence="2" id="KW-0677">Repeat</keyword>
<dbReference type="GO" id="GO:0080008">
    <property type="term" value="C:Cul4-RING E3 ubiquitin ligase complex"/>
    <property type="evidence" value="ECO:0007669"/>
    <property type="project" value="TreeGrafter"/>
</dbReference>
<dbReference type="Gene3D" id="2.130.10.10">
    <property type="entry name" value="YVTN repeat-like/Quinoprotein amine dehydrogenase"/>
    <property type="match status" value="1"/>
</dbReference>
<dbReference type="HOGENOM" id="CLU_029545_1_0_1"/>
<dbReference type="InParanoid" id="B8MIP4"/>
<dbReference type="STRING" id="441959.B8MIP4"/>
<dbReference type="SUPFAM" id="SSF50978">
    <property type="entry name" value="WD40 repeat-like"/>
    <property type="match status" value="1"/>
</dbReference>
<dbReference type="PANTHER" id="PTHR44472:SF1">
    <property type="entry name" value="DDB1 AND CUL4 ASSOCIATED FACTOR 4"/>
    <property type="match status" value="1"/>
</dbReference>
<evidence type="ECO:0000313" key="5">
    <source>
        <dbReference type="Proteomes" id="UP000001745"/>
    </source>
</evidence>
<accession>B8MIP4</accession>
<dbReference type="EMBL" id="EQ962657">
    <property type="protein sequence ID" value="EED15136.1"/>
    <property type="molecule type" value="Genomic_DNA"/>
</dbReference>
<proteinExistence type="predicted"/>
<organism evidence="4 5">
    <name type="scientific">Talaromyces stipitatus (strain ATCC 10500 / CBS 375.48 / QM 6759 / NRRL 1006)</name>
    <name type="common">Penicillium stipitatum</name>
    <dbReference type="NCBI Taxonomy" id="441959"/>
    <lineage>
        <taxon>Eukaryota</taxon>
        <taxon>Fungi</taxon>
        <taxon>Dikarya</taxon>
        <taxon>Ascomycota</taxon>
        <taxon>Pezizomycotina</taxon>
        <taxon>Eurotiomycetes</taxon>
        <taxon>Eurotiomycetidae</taxon>
        <taxon>Eurotiales</taxon>
        <taxon>Trichocomaceae</taxon>
        <taxon>Talaromyces</taxon>
        <taxon>Talaromyces sect. Talaromyces</taxon>
    </lineage>
</organism>